<comment type="caution">
    <text evidence="2">The sequence shown here is derived from an EMBL/GenBank/DDBJ whole genome shotgun (WGS) entry which is preliminary data.</text>
</comment>
<dbReference type="STRING" id="188477.A0A3S1BG05"/>
<keyword evidence="1" id="KW-0853">WD repeat</keyword>
<feature type="non-terminal residue" evidence="2">
    <location>
        <position position="881"/>
    </location>
</feature>
<dbReference type="InterPro" id="IPR001680">
    <property type="entry name" value="WD40_rpt"/>
</dbReference>
<evidence type="ECO:0000313" key="2">
    <source>
        <dbReference type="EMBL" id="RUS82791.1"/>
    </source>
</evidence>
<accession>A0A3S1BG05</accession>
<keyword evidence="3" id="KW-1185">Reference proteome</keyword>
<gene>
    <name evidence="2" type="ORF">EGW08_009455</name>
</gene>
<dbReference type="InterPro" id="IPR015943">
    <property type="entry name" value="WD40/YVTN_repeat-like_dom_sf"/>
</dbReference>
<dbReference type="PROSITE" id="PS50294">
    <property type="entry name" value="WD_REPEATS_REGION"/>
    <property type="match status" value="3"/>
</dbReference>
<dbReference type="InterPro" id="IPR042411">
    <property type="entry name" value="WDR27"/>
</dbReference>
<dbReference type="Pfam" id="PF00400">
    <property type="entry name" value="WD40"/>
    <property type="match status" value="5"/>
</dbReference>
<dbReference type="Gene3D" id="2.130.10.10">
    <property type="entry name" value="YVTN repeat-like/Quinoprotein amine dehydrogenase"/>
    <property type="match status" value="3"/>
</dbReference>
<feature type="repeat" description="WD" evidence="1">
    <location>
        <begin position="848"/>
        <end position="881"/>
    </location>
</feature>
<dbReference type="PANTHER" id="PTHR44525">
    <property type="entry name" value="WD REPEAT-CONTAINING PROTEIN 27"/>
    <property type="match status" value="1"/>
</dbReference>
<name>A0A3S1BG05_ELYCH</name>
<dbReference type="AlphaFoldDB" id="A0A3S1BG05"/>
<evidence type="ECO:0008006" key="4">
    <source>
        <dbReference type="Google" id="ProtNLM"/>
    </source>
</evidence>
<dbReference type="OrthoDB" id="20669at2759"/>
<dbReference type="SMART" id="SM00320">
    <property type="entry name" value="WD40"/>
    <property type="match status" value="7"/>
</dbReference>
<dbReference type="EMBL" id="RQTK01000271">
    <property type="protein sequence ID" value="RUS82791.1"/>
    <property type="molecule type" value="Genomic_DNA"/>
</dbReference>
<proteinExistence type="predicted"/>
<dbReference type="InterPro" id="IPR036322">
    <property type="entry name" value="WD40_repeat_dom_sf"/>
</dbReference>
<dbReference type="SUPFAM" id="SSF50978">
    <property type="entry name" value="WD40 repeat-like"/>
    <property type="match status" value="2"/>
</dbReference>
<organism evidence="2 3">
    <name type="scientific">Elysia chlorotica</name>
    <name type="common">Eastern emerald elysia</name>
    <name type="synonym">Sea slug</name>
    <dbReference type="NCBI Taxonomy" id="188477"/>
    <lineage>
        <taxon>Eukaryota</taxon>
        <taxon>Metazoa</taxon>
        <taxon>Spiralia</taxon>
        <taxon>Lophotrochozoa</taxon>
        <taxon>Mollusca</taxon>
        <taxon>Gastropoda</taxon>
        <taxon>Heterobranchia</taxon>
        <taxon>Euthyneura</taxon>
        <taxon>Panpulmonata</taxon>
        <taxon>Sacoglossa</taxon>
        <taxon>Placobranchoidea</taxon>
        <taxon>Plakobranchidae</taxon>
        <taxon>Elysia</taxon>
    </lineage>
</organism>
<feature type="repeat" description="WD" evidence="1">
    <location>
        <begin position="54"/>
        <end position="95"/>
    </location>
</feature>
<dbReference type="PROSITE" id="PS50082">
    <property type="entry name" value="WD_REPEATS_2"/>
    <property type="match status" value="4"/>
</dbReference>
<dbReference type="PANTHER" id="PTHR44525:SF1">
    <property type="entry name" value="WD REPEAT-CONTAINING PROTEIN 27"/>
    <property type="match status" value="1"/>
</dbReference>
<feature type="repeat" description="WD" evidence="1">
    <location>
        <begin position="580"/>
        <end position="612"/>
    </location>
</feature>
<feature type="repeat" description="WD" evidence="1">
    <location>
        <begin position="141"/>
        <end position="183"/>
    </location>
</feature>
<protein>
    <recommendedName>
        <fullName evidence="4">Anaphase-promoting complex subunit 4 WD40 domain-containing protein</fullName>
    </recommendedName>
</protein>
<feature type="non-terminal residue" evidence="2">
    <location>
        <position position="1"/>
    </location>
</feature>
<dbReference type="Proteomes" id="UP000271974">
    <property type="component" value="Unassembled WGS sequence"/>
</dbReference>
<reference evidence="2 3" key="1">
    <citation type="submission" date="2019-01" db="EMBL/GenBank/DDBJ databases">
        <title>A draft genome assembly of the solar-powered sea slug Elysia chlorotica.</title>
        <authorList>
            <person name="Cai H."/>
            <person name="Li Q."/>
            <person name="Fang X."/>
            <person name="Li J."/>
            <person name="Curtis N.E."/>
            <person name="Altenburger A."/>
            <person name="Shibata T."/>
            <person name="Feng M."/>
            <person name="Maeda T."/>
            <person name="Schwartz J.A."/>
            <person name="Shigenobu S."/>
            <person name="Lundholm N."/>
            <person name="Nishiyama T."/>
            <person name="Yang H."/>
            <person name="Hasebe M."/>
            <person name="Li S."/>
            <person name="Pierce S.K."/>
            <person name="Wang J."/>
        </authorList>
    </citation>
    <scope>NUCLEOTIDE SEQUENCE [LARGE SCALE GENOMIC DNA]</scope>
    <source>
        <strain evidence="2">EC2010</strain>
        <tissue evidence="2">Whole organism of an adult</tissue>
    </source>
</reference>
<sequence>HLFSLPLHANPKRLDPIICRDWIAVPLDKTVIGLWNISDFNTGHFKAKPPPIELNGHEKEITALSFSSSKTLSLASASKDKLLLWKLKTESFQEIKSEVFYSSPGEVSCLCFNNKDNVIAIGIETQIQLLTRQSNKPVAILDAHRSMVTGIKYCPHYSSTLVSISDDRTFCVWDVSGMSLLYQSSILSPAPLISLSMNFINSHVAIGSADGSLKIFDLTDGHDFRALADIDIALLVKKELSSRPQLETDSGSTVVHKFGRKPIQGSGNDEISAHVQSSESILSIQYAYFIQDQNDSTGWIPSPGIPGISSGASDIMTEKSPSICIVTSNTCVQLDARSLQVLQCIDMHRSIKSCSFSESKTIGSIAFAGIDQNGPQQMIAAVGALFEKRIDVITWPLCETNGMKLGQCSADIDSLNIEDISIIPTSALSDKSPLKSEILPSLTVKAITKGDIATGKKKLTAMSQPLTFKSKIKSSGYTQAPRMTMFKPETSKTKLLGMEKVSLTTSARQKPALSRILKGNYDAQAGPPIELCDSLITEHQATAVINLKFAGDGSGLACAMSNKTGLVLKAPFSKQIFCSFTGHDGGINTMQWSNDSSLLITASKDKKAFLWSKTGGDPLLILNHTKGSLPQIDTFRNANQTGLTKSKSSENKTFDKEIKHCQFFFMDKFILLIHGSILSLYKYSLSPERDEIKRYASGNRYKLVTSWESDSSCFTASAAVNSFMSYLAVCATSARNLEVYDLNRSVLAHSFTDCHTRPAHSIAINEGSRYAPQPSEAHNVIATSAQTDPIKLWDLRSKNNIQTLQGHLNSAHACQIAFSPCGNYLATGSENKMAYLYDLRKGTYIERLRGHTEAVTSVAFHPAYPLLATGSLDSKIKFYKS</sequence>
<evidence type="ECO:0000313" key="3">
    <source>
        <dbReference type="Proteomes" id="UP000271974"/>
    </source>
</evidence>
<evidence type="ECO:0000256" key="1">
    <source>
        <dbReference type="PROSITE-ProRule" id="PRU00221"/>
    </source>
</evidence>